<dbReference type="OrthoDB" id="10255128at2759"/>
<dbReference type="PANTHER" id="PTHR28181">
    <property type="entry name" value="UPF0655 PROTEIN YCR015C"/>
    <property type="match status" value="1"/>
</dbReference>
<accession>A0A875RXT9</accession>
<evidence type="ECO:0000313" key="2">
    <source>
        <dbReference type="Proteomes" id="UP000662931"/>
    </source>
</evidence>
<dbReference type="GeneID" id="62193538"/>
<dbReference type="EMBL" id="CP064812">
    <property type="protein sequence ID" value="QPG72835.1"/>
    <property type="molecule type" value="Genomic_DNA"/>
</dbReference>
<name>A0A875RXT9_EENNA</name>
<proteinExistence type="predicted"/>
<evidence type="ECO:0008006" key="3">
    <source>
        <dbReference type="Google" id="ProtNLM"/>
    </source>
</evidence>
<reference evidence="1" key="1">
    <citation type="submission" date="2020-10" db="EMBL/GenBank/DDBJ databases">
        <authorList>
            <person name="Roach M.J.R."/>
        </authorList>
    </citation>
    <scope>NUCLEOTIDE SEQUENCE</scope>
    <source>
        <strain evidence="1">CBS 1945</strain>
    </source>
</reference>
<dbReference type="KEGG" id="bnn:FOA43_000137"/>
<organism evidence="1 2">
    <name type="scientific">Eeniella nana</name>
    <name type="common">Yeast</name>
    <name type="synonym">Brettanomyces nanus</name>
    <dbReference type="NCBI Taxonomy" id="13502"/>
    <lineage>
        <taxon>Eukaryota</taxon>
        <taxon>Fungi</taxon>
        <taxon>Dikarya</taxon>
        <taxon>Ascomycota</taxon>
        <taxon>Saccharomycotina</taxon>
        <taxon>Pichiomycetes</taxon>
        <taxon>Pichiales</taxon>
        <taxon>Pichiaceae</taxon>
        <taxon>Brettanomyces</taxon>
    </lineage>
</organism>
<evidence type="ECO:0000313" key="1">
    <source>
        <dbReference type="EMBL" id="QPG72835.1"/>
    </source>
</evidence>
<keyword evidence="2" id="KW-1185">Reference proteome</keyword>
<protein>
    <recommendedName>
        <fullName evidence="3">Haloacid dehalogenase-like hydrolase</fullName>
    </recommendedName>
</protein>
<dbReference type="SUPFAM" id="SSF56784">
    <property type="entry name" value="HAD-like"/>
    <property type="match status" value="1"/>
</dbReference>
<dbReference type="Proteomes" id="UP000662931">
    <property type="component" value="Chromosome 1"/>
</dbReference>
<dbReference type="InterPro" id="IPR023214">
    <property type="entry name" value="HAD_sf"/>
</dbReference>
<dbReference type="RefSeq" id="XP_038776400.1">
    <property type="nucleotide sequence ID" value="XM_038920472.1"/>
</dbReference>
<dbReference type="InterPro" id="IPR036412">
    <property type="entry name" value="HAD-like_sf"/>
</dbReference>
<dbReference type="Gene3D" id="3.40.50.1000">
    <property type="entry name" value="HAD superfamily/HAD-like"/>
    <property type="match status" value="1"/>
</dbReference>
<dbReference type="AlphaFoldDB" id="A0A875RXT9"/>
<dbReference type="Pfam" id="PF12710">
    <property type="entry name" value="HAD"/>
    <property type="match status" value="1"/>
</dbReference>
<sequence>MKSPIALHNYLILSHRLNQISRYVSDWDETITAQDTIPLLFRWVPDDSPYKLSYFYKIYMDSYQDYITRQLPSKPYRARDSIANEIAYQKDMKAVELSSFEACIRLDIFRGLTKQQLESLYTDVCVKPGFPEFYSKLICRKELQFGILSVNWSSLFIKKYFKETFGSEVLVSANELSFDSNICTGKSAVDSVNSIRTGYDKLVQIKLKNDHLGRGKFVYIGDSSTDVLALIYSDLGIIMKGGSAAKQLRQMGFRVADINSDVLDNDADSIKFVQIDDWFDILYMMEPKFLNQ</sequence>
<gene>
    <name evidence="1" type="ORF">FOA43_000137</name>
</gene>
<dbReference type="PANTHER" id="PTHR28181:SF1">
    <property type="entry name" value="COLD TOLERANCE PROTEIN 1"/>
    <property type="match status" value="1"/>
</dbReference>
<dbReference type="InterPro" id="IPR050849">
    <property type="entry name" value="HAD-like_hydrolase_phosphatase"/>
</dbReference>